<reference evidence="4" key="3">
    <citation type="submission" date="2021-05" db="UniProtKB">
        <authorList>
            <consortium name="EnsemblPlants"/>
        </authorList>
    </citation>
    <scope>IDENTIFICATION</scope>
    <source>
        <strain evidence="4">cv. B73</strain>
    </source>
</reference>
<name>A0A804PIB2_MAIZE</name>
<feature type="region of interest" description="Disordered" evidence="1">
    <location>
        <begin position="311"/>
        <end position="377"/>
    </location>
</feature>
<feature type="domain" description="Replication protein A 70 kDa DNA-binding subunit B/D first OB fold" evidence="3">
    <location>
        <begin position="8"/>
        <end position="106"/>
    </location>
</feature>
<dbReference type="AlphaFoldDB" id="A0A804PIB2"/>
<dbReference type="InterPro" id="IPR003871">
    <property type="entry name" value="RFA1B/D_OB_1st"/>
</dbReference>
<evidence type="ECO:0000259" key="3">
    <source>
        <dbReference type="Pfam" id="PF02721"/>
    </source>
</evidence>
<dbReference type="UniPathway" id="UPA00378"/>
<dbReference type="InterPro" id="IPR013320">
    <property type="entry name" value="ConA-like_dom_sf"/>
</dbReference>
<dbReference type="PANTHER" id="PTHR47165:SF3">
    <property type="entry name" value="RETROTRANSPOSON-LIKE PROTEIN"/>
    <property type="match status" value="1"/>
</dbReference>
<proteinExistence type="predicted"/>
<evidence type="ECO:0000256" key="1">
    <source>
        <dbReference type="SAM" id="MobiDB-lite"/>
    </source>
</evidence>
<feature type="compositionally biased region" description="Low complexity" evidence="1">
    <location>
        <begin position="365"/>
        <end position="375"/>
    </location>
</feature>
<dbReference type="Gene3D" id="2.60.120.200">
    <property type="match status" value="1"/>
</dbReference>
<evidence type="ECO:0000313" key="5">
    <source>
        <dbReference type="Proteomes" id="UP000007305"/>
    </source>
</evidence>
<keyword evidence="5" id="KW-1185">Reference proteome</keyword>
<dbReference type="Gene3D" id="2.40.50.140">
    <property type="entry name" value="Nucleic acid-binding proteins"/>
    <property type="match status" value="2"/>
</dbReference>
<dbReference type="CDD" id="cd04480">
    <property type="entry name" value="RPA1_DBD_A_like"/>
    <property type="match status" value="1"/>
</dbReference>
<reference evidence="5" key="1">
    <citation type="journal article" date="2009" name="Science">
        <title>The B73 maize genome: complexity, diversity, and dynamics.</title>
        <authorList>
            <person name="Schnable P.S."/>
            <person name="Ware D."/>
            <person name="Fulton R.S."/>
            <person name="Stein J.C."/>
            <person name="Wei F."/>
            <person name="Pasternak S."/>
            <person name="Liang C."/>
            <person name="Zhang J."/>
            <person name="Fulton L."/>
            <person name="Graves T.A."/>
            <person name="Minx P."/>
            <person name="Reily A.D."/>
            <person name="Courtney L."/>
            <person name="Kruchowski S.S."/>
            <person name="Tomlinson C."/>
            <person name="Strong C."/>
            <person name="Delehaunty K."/>
            <person name="Fronick C."/>
            <person name="Courtney B."/>
            <person name="Rock S.M."/>
            <person name="Belter E."/>
            <person name="Du F."/>
            <person name="Kim K."/>
            <person name="Abbott R.M."/>
            <person name="Cotton M."/>
            <person name="Levy A."/>
            <person name="Marchetto P."/>
            <person name="Ochoa K."/>
            <person name="Jackson S.M."/>
            <person name="Gillam B."/>
            <person name="Chen W."/>
            <person name="Yan L."/>
            <person name="Higginbotham J."/>
            <person name="Cardenas M."/>
            <person name="Waligorski J."/>
            <person name="Applebaum E."/>
            <person name="Phelps L."/>
            <person name="Falcone J."/>
            <person name="Kanchi K."/>
            <person name="Thane T."/>
            <person name="Scimone A."/>
            <person name="Thane N."/>
            <person name="Henke J."/>
            <person name="Wang T."/>
            <person name="Ruppert J."/>
            <person name="Shah N."/>
            <person name="Rotter K."/>
            <person name="Hodges J."/>
            <person name="Ingenthron E."/>
            <person name="Cordes M."/>
            <person name="Kohlberg S."/>
            <person name="Sgro J."/>
            <person name="Delgado B."/>
            <person name="Mead K."/>
            <person name="Chinwalla A."/>
            <person name="Leonard S."/>
            <person name="Crouse K."/>
            <person name="Collura K."/>
            <person name="Kudrna D."/>
            <person name="Currie J."/>
            <person name="He R."/>
            <person name="Angelova A."/>
            <person name="Rajasekar S."/>
            <person name="Mueller T."/>
            <person name="Lomeli R."/>
            <person name="Scara G."/>
            <person name="Ko A."/>
            <person name="Delaney K."/>
            <person name="Wissotski M."/>
            <person name="Lopez G."/>
            <person name="Campos D."/>
            <person name="Braidotti M."/>
            <person name="Ashley E."/>
            <person name="Golser W."/>
            <person name="Kim H."/>
            <person name="Lee S."/>
            <person name="Lin J."/>
            <person name="Dujmic Z."/>
            <person name="Kim W."/>
            <person name="Talag J."/>
            <person name="Zuccolo A."/>
            <person name="Fan C."/>
            <person name="Sebastian A."/>
            <person name="Kramer M."/>
            <person name="Spiegel L."/>
            <person name="Nascimento L."/>
            <person name="Zutavern T."/>
            <person name="Miller B."/>
            <person name="Ambroise C."/>
            <person name="Muller S."/>
            <person name="Spooner W."/>
            <person name="Narechania A."/>
            <person name="Ren L."/>
            <person name="Wei S."/>
            <person name="Kumari S."/>
            <person name="Faga B."/>
            <person name="Levy M.J."/>
            <person name="McMahan L."/>
            <person name="Van Buren P."/>
            <person name="Vaughn M.W."/>
            <person name="Ying K."/>
            <person name="Yeh C.-T."/>
            <person name="Emrich S.J."/>
            <person name="Jia Y."/>
            <person name="Kalyanaraman A."/>
            <person name="Hsia A.-P."/>
            <person name="Barbazuk W.B."/>
            <person name="Baucom R.S."/>
            <person name="Brutnell T.P."/>
            <person name="Carpita N.C."/>
            <person name="Chaparro C."/>
            <person name="Chia J.-M."/>
            <person name="Deragon J.-M."/>
            <person name="Estill J.C."/>
            <person name="Fu Y."/>
            <person name="Jeddeloh J.A."/>
            <person name="Han Y."/>
            <person name="Lee H."/>
            <person name="Li P."/>
            <person name="Lisch D.R."/>
            <person name="Liu S."/>
            <person name="Liu Z."/>
            <person name="Nagel D.H."/>
            <person name="McCann M.C."/>
            <person name="SanMiguel P."/>
            <person name="Myers A.M."/>
            <person name="Nettleton D."/>
            <person name="Nguyen J."/>
            <person name="Penning B.W."/>
            <person name="Ponnala L."/>
            <person name="Schneider K.L."/>
            <person name="Schwartz D.C."/>
            <person name="Sharma A."/>
            <person name="Soderlund C."/>
            <person name="Springer N.M."/>
            <person name="Sun Q."/>
            <person name="Wang H."/>
            <person name="Waterman M."/>
            <person name="Westerman R."/>
            <person name="Wolfgruber T.K."/>
            <person name="Yang L."/>
            <person name="Yu Y."/>
            <person name="Zhang L."/>
            <person name="Zhou S."/>
            <person name="Zhu Q."/>
            <person name="Bennetzen J.L."/>
            <person name="Dawe R.K."/>
            <person name="Jiang J."/>
            <person name="Jiang N."/>
            <person name="Presting G.G."/>
            <person name="Wessler S.R."/>
            <person name="Aluru S."/>
            <person name="Martienssen R.A."/>
            <person name="Clifton S.W."/>
            <person name="McCombie W.R."/>
            <person name="Wing R.A."/>
            <person name="Wilson R.K."/>
        </authorList>
    </citation>
    <scope>NUCLEOTIDE SEQUENCE [LARGE SCALE GENOMIC DNA]</scope>
    <source>
        <strain evidence="5">cv. B73</strain>
    </source>
</reference>
<dbReference type="GO" id="GO:0030246">
    <property type="term" value="F:carbohydrate binding"/>
    <property type="evidence" value="ECO:0007669"/>
    <property type="project" value="InterPro"/>
</dbReference>
<reference evidence="4" key="2">
    <citation type="submission" date="2019-07" db="EMBL/GenBank/DDBJ databases">
        <authorList>
            <person name="Seetharam A."/>
            <person name="Woodhouse M."/>
            <person name="Cannon E."/>
        </authorList>
    </citation>
    <scope>NUCLEOTIDE SEQUENCE [LARGE SCALE GENOMIC DNA]</scope>
    <source>
        <strain evidence="4">cv. B73</strain>
    </source>
</reference>
<dbReference type="SUPFAM" id="SSF50249">
    <property type="entry name" value="Nucleic acid-binding proteins"/>
    <property type="match status" value="2"/>
</dbReference>
<dbReference type="InParanoid" id="A0A804PIB2"/>
<evidence type="ECO:0008006" key="6">
    <source>
        <dbReference type="Google" id="ProtNLM"/>
    </source>
</evidence>
<dbReference type="PANTHER" id="PTHR47165">
    <property type="entry name" value="OS03G0429900 PROTEIN"/>
    <property type="match status" value="1"/>
</dbReference>
<dbReference type="Gramene" id="Zm00001eb239440_T001">
    <property type="protein sequence ID" value="Zm00001eb239440_P001"/>
    <property type="gene ID" value="Zm00001eb239440"/>
</dbReference>
<evidence type="ECO:0000259" key="2">
    <source>
        <dbReference type="Pfam" id="PF00337"/>
    </source>
</evidence>
<dbReference type="InterPro" id="IPR012340">
    <property type="entry name" value="NA-bd_OB-fold"/>
</dbReference>
<feature type="domain" description="Galectin" evidence="2">
    <location>
        <begin position="491"/>
        <end position="550"/>
    </location>
</feature>
<dbReference type="SUPFAM" id="SSF49899">
    <property type="entry name" value="Concanavalin A-like lectins/glucanases"/>
    <property type="match status" value="1"/>
</dbReference>
<dbReference type="Proteomes" id="UP000007305">
    <property type="component" value="Chromosome 5"/>
</dbReference>
<dbReference type="Pfam" id="PF00337">
    <property type="entry name" value="Gal-bind_lectin"/>
    <property type="match status" value="1"/>
</dbReference>
<protein>
    <recommendedName>
        <fullName evidence="6">DUF223 domain-containing protein</fullName>
    </recommendedName>
</protein>
<dbReference type="GO" id="GO:1901137">
    <property type="term" value="P:carbohydrate derivative biosynthetic process"/>
    <property type="evidence" value="ECO:0007669"/>
    <property type="project" value="UniProtKB-ARBA"/>
</dbReference>
<accession>A0A804PIB2</accession>
<dbReference type="InterPro" id="IPR001079">
    <property type="entry name" value="Galectin_CRD"/>
</dbReference>
<organism evidence="4 5">
    <name type="scientific">Zea mays</name>
    <name type="common">Maize</name>
    <dbReference type="NCBI Taxonomy" id="4577"/>
    <lineage>
        <taxon>Eukaryota</taxon>
        <taxon>Viridiplantae</taxon>
        <taxon>Streptophyta</taxon>
        <taxon>Embryophyta</taxon>
        <taxon>Tracheophyta</taxon>
        <taxon>Spermatophyta</taxon>
        <taxon>Magnoliopsida</taxon>
        <taxon>Liliopsida</taxon>
        <taxon>Poales</taxon>
        <taxon>Poaceae</taxon>
        <taxon>PACMAD clade</taxon>
        <taxon>Panicoideae</taxon>
        <taxon>Andropogonodae</taxon>
        <taxon>Andropogoneae</taxon>
        <taxon>Tripsacinae</taxon>
        <taxon>Zea</taxon>
    </lineage>
</organism>
<evidence type="ECO:0000313" key="4">
    <source>
        <dbReference type="EnsemblPlants" id="Zm00001eb239440_P001"/>
    </source>
</evidence>
<dbReference type="Pfam" id="PF02721">
    <property type="entry name" value="DUF223"/>
    <property type="match status" value="1"/>
</dbReference>
<sequence length="648" mass="70932">MGDVLIPELQRGNTSVTICARVSRLWDFCDPQDEAKLLHCDMVLLDEEGNGIHAAIFPPVIQKFKPLIKEGVVYNITYFRVRASNNLYKPVFNENMITFTNWTKLEEVVEVPPAFPMLTYSLTPMDQLHLCVDHREYYTDGLCLSGGSPCKWYINPDVPEAGALMARYKMLLTAGDETGDTDFILFGRMAQRIIKKPCDMLIANNPIGFIPDPITDLLEKTYIWNVSFSDHTINTGNICFQVNAVVAEINTAKDSIQASSSGTKQSETVLLQGAPSGIEDTPTKGSNLVMSSTLLTPQSSATSVQDKTIGIGSGAVVPGATPAITKEPTTTPRKRTRSSPAKTVTKRLFTDVDGGNTGSKDVADSDAAPRSSPSSNQHVIDRFVVQLKAFDRFENTSDAQSAATLIIDSRPSKGLHRFLHKHCEGERNLMAKQDMSDLGFRTMDEAATSYHSGRNGEGAAGLAATGGTKSKAAEWEKAKLGRLWTSVFASSKGYHVNVDYLFVLTLTAGLEGYHVNVDGQHVTSFPYRTGFVLEDSTGLSLNEDLDVQSVFAGTLPTTHPSFSPQKHLELLPSWQAHPLPDEPVEIFIGILSAGNHFAERMSAAQKSSNVVARFFVALHGRNEVNVELKKEAEFFGDIVIVPFMDNDI</sequence>
<dbReference type="EnsemblPlants" id="Zm00001eb239440_T001">
    <property type="protein sequence ID" value="Zm00001eb239440_P001"/>
    <property type="gene ID" value="Zm00001eb239440"/>
</dbReference>